<gene>
    <name evidence="1" type="ORF">LCGC14_2427470</name>
</gene>
<evidence type="ECO:0000313" key="1">
    <source>
        <dbReference type="EMBL" id="KKL23231.1"/>
    </source>
</evidence>
<protein>
    <submittedName>
        <fullName evidence="1">Uncharacterized protein</fullName>
    </submittedName>
</protein>
<organism evidence="1">
    <name type="scientific">marine sediment metagenome</name>
    <dbReference type="NCBI Taxonomy" id="412755"/>
    <lineage>
        <taxon>unclassified sequences</taxon>
        <taxon>metagenomes</taxon>
        <taxon>ecological metagenomes</taxon>
    </lineage>
</organism>
<reference evidence="1" key="1">
    <citation type="journal article" date="2015" name="Nature">
        <title>Complex archaea that bridge the gap between prokaryotes and eukaryotes.</title>
        <authorList>
            <person name="Spang A."/>
            <person name="Saw J.H."/>
            <person name="Jorgensen S.L."/>
            <person name="Zaremba-Niedzwiedzka K."/>
            <person name="Martijn J."/>
            <person name="Lind A.E."/>
            <person name="van Eijk R."/>
            <person name="Schleper C."/>
            <person name="Guy L."/>
            <person name="Ettema T.J."/>
        </authorList>
    </citation>
    <scope>NUCLEOTIDE SEQUENCE</scope>
</reference>
<comment type="caution">
    <text evidence="1">The sequence shown here is derived from an EMBL/GenBank/DDBJ whole genome shotgun (WGS) entry which is preliminary data.</text>
</comment>
<dbReference type="EMBL" id="LAZR01037051">
    <property type="protein sequence ID" value="KKL23231.1"/>
    <property type="molecule type" value="Genomic_DNA"/>
</dbReference>
<sequence length="66" mass="7841">MLMKRFLKEVKKVENGDLIIKYKEEQSIDREMDKKIEAFFKTLGYKWTGSGISIPGEIRDIRFTKL</sequence>
<dbReference type="AlphaFoldDB" id="A0A0F9E001"/>
<name>A0A0F9E001_9ZZZZ</name>
<accession>A0A0F9E001</accession>
<proteinExistence type="predicted"/>